<evidence type="ECO:0000313" key="8">
    <source>
        <dbReference type="EMBL" id="NDV32601.1"/>
    </source>
</evidence>
<dbReference type="Gene3D" id="3.90.70.10">
    <property type="entry name" value="Cysteine proteinases"/>
    <property type="match status" value="1"/>
</dbReference>
<evidence type="ECO:0000256" key="1">
    <source>
        <dbReference type="ARBA" id="ARBA00000707"/>
    </source>
</evidence>
<evidence type="ECO:0000259" key="7">
    <source>
        <dbReference type="PROSITE" id="PS50235"/>
    </source>
</evidence>
<feature type="domain" description="USP" evidence="7">
    <location>
        <begin position="17"/>
        <end position="350"/>
    </location>
</feature>
<dbReference type="PROSITE" id="PS50235">
    <property type="entry name" value="USP_3"/>
    <property type="match status" value="1"/>
</dbReference>
<evidence type="ECO:0000256" key="5">
    <source>
        <dbReference type="ARBA" id="ARBA00022801"/>
    </source>
</evidence>
<name>A0A6B2L6N2_9EUKA</name>
<dbReference type="PROSITE" id="PS00973">
    <property type="entry name" value="USP_2"/>
    <property type="match status" value="1"/>
</dbReference>
<dbReference type="GO" id="GO:0006508">
    <property type="term" value="P:proteolysis"/>
    <property type="evidence" value="ECO:0007669"/>
    <property type="project" value="UniProtKB-KW"/>
</dbReference>
<dbReference type="AlphaFoldDB" id="A0A6B2L6N2"/>
<dbReference type="InterPro" id="IPR028889">
    <property type="entry name" value="USP"/>
</dbReference>
<accession>A0A6B2L6N2</accession>
<keyword evidence="3" id="KW-0645">Protease</keyword>
<dbReference type="PANTHER" id="PTHR24006">
    <property type="entry name" value="UBIQUITIN CARBOXYL-TERMINAL HYDROLASE"/>
    <property type="match status" value="1"/>
</dbReference>
<dbReference type="InterPro" id="IPR001394">
    <property type="entry name" value="Peptidase_C19_UCH"/>
</dbReference>
<dbReference type="InterPro" id="IPR050164">
    <property type="entry name" value="Peptidase_C19"/>
</dbReference>
<sequence length="351" mass="40731">MNGFSVGAFSPCGIVPRGLYNSDNYCFLNVTLQSLLSCKEFVYFLSEMKKAAISKTEYPYLAKFTRFYKQFKDWNKQSKFGAAFTPTFFYDTINEFNPIATTWQEDAQEYLCFLLDKLSLEIRKAAPRIKAQSITENGEWMAKTGGRSRNAILLNDGEEFEPSHITDIFGGAFRSTVLKKGLQSSSRVEPFYCIHLDIRDSNINNLNAAMEKLTEKEKIEGYQDKGTEVQASKQLKIERTPNNLLLHLKRFDYDKNTFLPIKINKPLLYPKIFTLQPSWLSDPKKTAKYQLYCVISHLGVQTQGGHYTCDLYHDLQEEWLHFDDSRVSIIEDQDTVLNNWNAYLLYYRKIE</sequence>
<proteinExistence type="predicted"/>
<evidence type="ECO:0000256" key="4">
    <source>
        <dbReference type="ARBA" id="ARBA00022786"/>
    </source>
</evidence>
<dbReference type="Pfam" id="PF00443">
    <property type="entry name" value="UCH"/>
    <property type="match status" value="1"/>
</dbReference>
<protein>
    <recommendedName>
        <fullName evidence="2">ubiquitinyl hydrolase 1</fullName>
        <ecNumber evidence="2">3.4.19.12</ecNumber>
    </recommendedName>
</protein>
<dbReference type="EMBL" id="GIBP01003632">
    <property type="protein sequence ID" value="NDV32601.1"/>
    <property type="molecule type" value="Transcribed_RNA"/>
</dbReference>
<dbReference type="InterPro" id="IPR018200">
    <property type="entry name" value="USP_CS"/>
</dbReference>
<organism evidence="8">
    <name type="scientific">Arcella intermedia</name>
    <dbReference type="NCBI Taxonomy" id="1963864"/>
    <lineage>
        <taxon>Eukaryota</taxon>
        <taxon>Amoebozoa</taxon>
        <taxon>Tubulinea</taxon>
        <taxon>Elardia</taxon>
        <taxon>Arcellinida</taxon>
        <taxon>Sphaerothecina</taxon>
        <taxon>Arcellidae</taxon>
        <taxon>Arcella</taxon>
    </lineage>
</organism>
<evidence type="ECO:0000256" key="6">
    <source>
        <dbReference type="ARBA" id="ARBA00022807"/>
    </source>
</evidence>
<dbReference type="GO" id="GO:0005829">
    <property type="term" value="C:cytosol"/>
    <property type="evidence" value="ECO:0007669"/>
    <property type="project" value="TreeGrafter"/>
</dbReference>
<evidence type="ECO:0000256" key="2">
    <source>
        <dbReference type="ARBA" id="ARBA00012759"/>
    </source>
</evidence>
<comment type="catalytic activity">
    <reaction evidence="1">
        <text>Thiol-dependent hydrolysis of ester, thioester, amide, peptide and isopeptide bonds formed by the C-terminal Gly of ubiquitin (a 76-residue protein attached to proteins as an intracellular targeting signal).</text>
        <dbReference type="EC" id="3.4.19.12"/>
    </reaction>
</comment>
<keyword evidence="6" id="KW-0788">Thiol protease</keyword>
<reference evidence="8" key="1">
    <citation type="journal article" date="2020" name="J. Eukaryot. Microbiol.">
        <title>De novo Sequencing, Assembly and Annotation of the Transcriptome for the Free-Living Testate Amoeba Arcella intermedia.</title>
        <authorList>
            <person name="Ribeiro G.M."/>
            <person name="Porfirio-Sousa A.L."/>
            <person name="Maurer-Alcala X.X."/>
            <person name="Katz L.A."/>
            <person name="Lahr D.J.G."/>
        </authorList>
    </citation>
    <scope>NUCLEOTIDE SEQUENCE</scope>
</reference>
<dbReference type="GO" id="GO:0016579">
    <property type="term" value="P:protein deubiquitination"/>
    <property type="evidence" value="ECO:0007669"/>
    <property type="project" value="InterPro"/>
</dbReference>
<evidence type="ECO:0000256" key="3">
    <source>
        <dbReference type="ARBA" id="ARBA00022670"/>
    </source>
</evidence>
<keyword evidence="5" id="KW-0378">Hydrolase</keyword>
<keyword evidence="4" id="KW-0833">Ubl conjugation pathway</keyword>
<dbReference type="SUPFAM" id="SSF54001">
    <property type="entry name" value="Cysteine proteinases"/>
    <property type="match status" value="1"/>
</dbReference>
<dbReference type="GO" id="GO:0004843">
    <property type="term" value="F:cysteine-type deubiquitinase activity"/>
    <property type="evidence" value="ECO:0007669"/>
    <property type="project" value="UniProtKB-EC"/>
</dbReference>
<dbReference type="InterPro" id="IPR038765">
    <property type="entry name" value="Papain-like_cys_pep_sf"/>
</dbReference>
<dbReference type="GO" id="GO:0005634">
    <property type="term" value="C:nucleus"/>
    <property type="evidence" value="ECO:0007669"/>
    <property type="project" value="TreeGrafter"/>
</dbReference>
<dbReference type="PANTHER" id="PTHR24006:SF687">
    <property type="entry name" value="UBIQUITIN CARBOXYL-TERMINAL HYDROLASE 10"/>
    <property type="match status" value="1"/>
</dbReference>
<dbReference type="EC" id="3.4.19.12" evidence="2"/>
<dbReference type="CDD" id="cd02257">
    <property type="entry name" value="Peptidase_C19"/>
    <property type="match status" value="1"/>
</dbReference>